<proteinExistence type="inferred from homology"/>
<name>A0A0L0GF85_9EUKA</name>
<protein>
    <submittedName>
        <fullName evidence="10">Uncharacterized protein</fullName>
    </submittedName>
</protein>
<feature type="chain" id="PRO_5005538928" evidence="9">
    <location>
        <begin position="20"/>
        <end position="405"/>
    </location>
</feature>
<dbReference type="EMBL" id="KQ241602">
    <property type="protein sequence ID" value="KNC87657.1"/>
    <property type="molecule type" value="Genomic_DNA"/>
</dbReference>
<evidence type="ECO:0000256" key="7">
    <source>
        <dbReference type="ARBA" id="ARBA00023180"/>
    </source>
</evidence>
<dbReference type="GO" id="GO:0006308">
    <property type="term" value="P:DNA catabolic process"/>
    <property type="evidence" value="ECO:0007669"/>
    <property type="project" value="InterPro"/>
</dbReference>
<evidence type="ECO:0000313" key="10">
    <source>
        <dbReference type="EMBL" id="KNC87657.1"/>
    </source>
</evidence>
<evidence type="ECO:0000256" key="6">
    <source>
        <dbReference type="ARBA" id="ARBA00023157"/>
    </source>
</evidence>
<dbReference type="GO" id="GO:0003676">
    <property type="term" value="F:nucleic acid binding"/>
    <property type="evidence" value="ECO:0007669"/>
    <property type="project" value="InterPro"/>
</dbReference>
<evidence type="ECO:0000256" key="8">
    <source>
        <dbReference type="SAM" id="Phobius"/>
    </source>
</evidence>
<keyword evidence="5" id="KW-0378">Hydrolase</keyword>
<keyword evidence="8" id="KW-1133">Transmembrane helix</keyword>
<dbReference type="CDD" id="cd11010">
    <property type="entry name" value="S1-P1_nuclease"/>
    <property type="match status" value="1"/>
</dbReference>
<dbReference type="PANTHER" id="PTHR33146:SF10">
    <property type="entry name" value="STRAND-SPECIFIC NUCLEASE, PUTATIVE-RELATED"/>
    <property type="match status" value="1"/>
</dbReference>
<evidence type="ECO:0000256" key="2">
    <source>
        <dbReference type="ARBA" id="ARBA00022722"/>
    </source>
</evidence>
<keyword evidence="11" id="KW-1185">Reference proteome</keyword>
<keyword evidence="7" id="KW-0325">Glycoprotein</keyword>
<dbReference type="OrthoDB" id="441446at2759"/>
<dbReference type="AlphaFoldDB" id="A0A0L0GF85"/>
<keyword evidence="6" id="KW-1015">Disulfide bond</keyword>
<dbReference type="InterPro" id="IPR008947">
    <property type="entry name" value="PLipase_C/P1_nuclease_dom_sf"/>
</dbReference>
<evidence type="ECO:0000256" key="1">
    <source>
        <dbReference type="ARBA" id="ARBA00009547"/>
    </source>
</evidence>
<dbReference type="STRING" id="667725.A0A0L0GF85"/>
<dbReference type="Proteomes" id="UP000054560">
    <property type="component" value="Unassembled WGS sequence"/>
</dbReference>
<dbReference type="GO" id="GO:0046872">
    <property type="term" value="F:metal ion binding"/>
    <property type="evidence" value="ECO:0007669"/>
    <property type="project" value="UniProtKB-KW"/>
</dbReference>
<comment type="similarity">
    <text evidence="1">Belongs to the nuclease type I family.</text>
</comment>
<feature type="signal peptide" evidence="9">
    <location>
        <begin position="1"/>
        <end position="19"/>
    </location>
</feature>
<evidence type="ECO:0000313" key="11">
    <source>
        <dbReference type="Proteomes" id="UP000054560"/>
    </source>
</evidence>
<evidence type="ECO:0000256" key="9">
    <source>
        <dbReference type="SAM" id="SignalP"/>
    </source>
</evidence>
<dbReference type="InterPro" id="IPR003154">
    <property type="entry name" value="S1/P1nuclease"/>
</dbReference>
<sequence>MKLFAASAIALTLVGSSQAWWDVGHKLVAAVATSHMKNAHSIEQVNNVLSYMDTLYNDEVTEWEMGNYAAQGSSRPKQESTTLVQAATWADVAKSFYNMQIFGIWHYVNIRYDPDNLNCDTSVDVDAKTQMLQLSSDIPDTYNGRQTAHWYAHFGLNFLVHMIGDVHQPYHAVARCMMYDGEVASDFGGNRWTFITPANESTNLHSWWDSGQTLWGNDLQAEIEASDPEYTEFAAALIAKYPITKLAEMGYDTDLAREEDRTRMEESIDIWLNESFNLGVDSYDAAPLNGMMEQSYADEAHLIAESRVVIGGMRLAAVLDGIFAETNFPAFDISSTSTEDAASVKSEADAAESDGGGVSTGALVGGIIGGVVVGAIIGAVAVKMIGGSKSSSANANTEESRVELS</sequence>
<dbReference type="eggNOG" id="ENOG502S7N4">
    <property type="taxonomic scope" value="Eukaryota"/>
</dbReference>
<dbReference type="GO" id="GO:0016788">
    <property type="term" value="F:hydrolase activity, acting on ester bonds"/>
    <property type="evidence" value="ECO:0007669"/>
    <property type="project" value="InterPro"/>
</dbReference>
<reference evidence="10 11" key="1">
    <citation type="submission" date="2011-02" db="EMBL/GenBank/DDBJ databases">
        <title>The Genome Sequence of Sphaeroforma arctica JP610.</title>
        <authorList>
            <consortium name="The Broad Institute Genome Sequencing Platform"/>
            <person name="Russ C."/>
            <person name="Cuomo C."/>
            <person name="Young S.K."/>
            <person name="Zeng Q."/>
            <person name="Gargeya S."/>
            <person name="Alvarado L."/>
            <person name="Berlin A."/>
            <person name="Chapman S.B."/>
            <person name="Chen Z."/>
            <person name="Freedman E."/>
            <person name="Gellesch M."/>
            <person name="Goldberg J."/>
            <person name="Griggs A."/>
            <person name="Gujja S."/>
            <person name="Heilman E."/>
            <person name="Heiman D."/>
            <person name="Howarth C."/>
            <person name="Mehta T."/>
            <person name="Neiman D."/>
            <person name="Pearson M."/>
            <person name="Roberts A."/>
            <person name="Saif S."/>
            <person name="Shea T."/>
            <person name="Shenoy N."/>
            <person name="Sisk P."/>
            <person name="Stolte C."/>
            <person name="Sykes S."/>
            <person name="White J."/>
            <person name="Yandava C."/>
            <person name="Burger G."/>
            <person name="Gray M.W."/>
            <person name="Holland P.W.H."/>
            <person name="King N."/>
            <person name="Lang F.B.F."/>
            <person name="Roger A.J."/>
            <person name="Ruiz-Trillo I."/>
            <person name="Haas B."/>
            <person name="Nusbaum C."/>
            <person name="Birren B."/>
        </authorList>
    </citation>
    <scope>NUCLEOTIDE SEQUENCE [LARGE SCALE GENOMIC DNA]</scope>
    <source>
        <strain evidence="10 11">JP610</strain>
    </source>
</reference>
<evidence type="ECO:0000256" key="3">
    <source>
        <dbReference type="ARBA" id="ARBA00022723"/>
    </source>
</evidence>
<keyword evidence="3" id="KW-0479">Metal-binding</keyword>
<keyword evidence="8" id="KW-0472">Membrane</keyword>
<evidence type="ECO:0000256" key="4">
    <source>
        <dbReference type="ARBA" id="ARBA00022759"/>
    </source>
</evidence>
<keyword evidence="8" id="KW-0812">Transmembrane</keyword>
<dbReference type="Gene3D" id="1.10.575.10">
    <property type="entry name" value="P1 Nuclease"/>
    <property type="match status" value="1"/>
</dbReference>
<keyword evidence="4" id="KW-0255">Endonuclease</keyword>
<gene>
    <name evidence="10" type="ORF">SARC_00228</name>
</gene>
<dbReference type="Pfam" id="PF02265">
    <property type="entry name" value="S1-P1_nuclease"/>
    <property type="match status" value="1"/>
</dbReference>
<dbReference type="PANTHER" id="PTHR33146">
    <property type="entry name" value="ENDONUCLEASE 4"/>
    <property type="match status" value="1"/>
</dbReference>
<accession>A0A0L0GF85</accession>
<dbReference type="RefSeq" id="XP_014161559.1">
    <property type="nucleotide sequence ID" value="XM_014306084.1"/>
</dbReference>
<keyword evidence="2" id="KW-0540">Nuclease</keyword>
<dbReference type="SUPFAM" id="SSF48537">
    <property type="entry name" value="Phospholipase C/P1 nuclease"/>
    <property type="match status" value="1"/>
</dbReference>
<evidence type="ECO:0000256" key="5">
    <source>
        <dbReference type="ARBA" id="ARBA00022801"/>
    </source>
</evidence>
<dbReference type="GO" id="GO:0004519">
    <property type="term" value="F:endonuclease activity"/>
    <property type="evidence" value="ECO:0007669"/>
    <property type="project" value="UniProtKB-KW"/>
</dbReference>
<feature type="transmembrane region" description="Helical" evidence="8">
    <location>
        <begin position="362"/>
        <end position="382"/>
    </location>
</feature>
<dbReference type="GeneID" id="25900732"/>
<organism evidence="10 11">
    <name type="scientific">Sphaeroforma arctica JP610</name>
    <dbReference type="NCBI Taxonomy" id="667725"/>
    <lineage>
        <taxon>Eukaryota</taxon>
        <taxon>Ichthyosporea</taxon>
        <taxon>Ichthyophonida</taxon>
        <taxon>Sphaeroforma</taxon>
    </lineage>
</organism>
<keyword evidence="9" id="KW-0732">Signal</keyword>